<dbReference type="Proteomes" id="UP000291116">
    <property type="component" value="Unassembled WGS sequence"/>
</dbReference>
<evidence type="ECO:0000313" key="2">
    <source>
        <dbReference type="EMBL" id="VEU37416.1"/>
    </source>
</evidence>
<organism evidence="2 3">
    <name type="scientific">Pseudo-nitzschia multistriata</name>
    <dbReference type="NCBI Taxonomy" id="183589"/>
    <lineage>
        <taxon>Eukaryota</taxon>
        <taxon>Sar</taxon>
        <taxon>Stramenopiles</taxon>
        <taxon>Ochrophyta</taxon>
        <taxon>Bacillariophyta</taxon>
        <taxon>Bacillariophyceae</taxon>
        <taxon>Bacillariophycidae</taxon>
        <taxon>Bacillariales</taxon>
        <taxon>Bacillariaceae</taxon>
        <taxon>Pseudo-nitzschia</taxon>
    </lineage>
</organism>
<dbReference type="EMBL" id="CAACVS010000126">
    <property type="protein sequence ID" value="VEU37416.1"/>
    <property type="molecule type" value="Genomic_DNA"/>
</dbReference>
<evidence type="ECO:0000259" key="1">
    <source>
        <dbReference type="Pfam" id="PF20710"/>
    </source>
</evidence>
<keyword evidence="3" id="KW-1185">Reference proteome</keyword>
<accession>A0A448Z5V8</accession>
<name>A0A448Z5V8_9STRA</name>
<dbReference type="InterPro" id="IPR049227">
    <property type="entry name" value="DUF6824"/>
</dbReference>
<proteinExistence type="predicted"/>
<gene>
    <name evidence="2" type="ORF">PSNMU_V1.4_AUG-EV-PASAV3_0042350</name>
</gene>
<evidence type="ECO:0000313" key="3">
    <source>
        <dbReference type="Proteomes" id="UP000291116"/>
    </source>
</evidence>
<protein>
    <recommendedName>
        <fullName evidence="1">DUF6824 domain-containing protein</fullName>
    </recommendedName>
</protein>
<sequence length="216" mass="25086">MASFGITPDLIPVSSTGKVKFGAHISWLKVQRIKLQTKNDSDIVECPRLVDVVFKHGPAYKNNPGNMYFRELIEISLGDHLDGTKDEKCKITMRILKQIEARKGRILEWSKRESTWRVVRNRNVMRKKIAATFKQQHRQRKTTTQMKKTIENALYIAADNETSREQANPKRYYDSDQLYHERKRVRTGCFDCDGDAEDPDFSCFGRSFHPTWGGND</sequence>
<dbReference type="Pfam" id="PF20710">
    <property type="entry name" value="DUF6824"/>
    <property type="match status" value="1"/>
</dbReference>
<dbReference type="AlphaFoldDB" id="A0A448Z5V8"/>
<feature type="domain" description="DUF6824" evidence="1">
    <location>
        <begin position="51"/>
        <end position="132"/>
    </location>
</feature>
<reference evidence="2 3" key="1">
    <citation type="submission" date="2019-01" db="EMBL/GenBank/DDBJ databases">
        <authorList>
            <person name="Ferrante I. M."/>
        </authorList>
    </citation>
    <scope>NUCLEOTIDE SEQUENCE [LARGE SCALE GENOMIC DNA]</scope>
    <source>
        <strain evidence="2 3">B856</strain>
    </source>
</reference>